<dbReference type="Gene3D" id="3.20.20.140">
    <property type="entry name" value="Metal-dependent hydrolases"/>
    <property type="match status" value="1"/>
</dbReference>
<dbReference type="InterPro" id="IPR032466">
    <property type="entry name" value="Metal_Hydrolase"/>
</dbReference>
<evidence type="ECO:0000259" key="1">
    <source>
        <dbReference type="Pfam" id="PF01979"/>
    </source>
</evidence>
<dbReference type="InterPro" id="IPR011059">
    <property type="entry name" value="Metal-dep_hydrolase_composite"/>
</dbReference>
<sequence>MEKFTLVYNGTVIDGNGGQPLQNGAVLLEGNRIVAVGTENGGDLQDALARVLVPSDVERIDAQGGTILPGLIDTHVHLMFEVKKLETQLSDPFSLQFYHAEKHMKKTLDAGITTVRDAGGTDLGVKTAVERGLIAGPRMQISITPLTITGGHGDGWTVSGADLSRQHYPGSPSGICDGVEQVRQKVREMLRAGADIIKVHATGGVLSPTDHPEYTQFSYEELRVMVEEAQFRRGRKVMAHAQGAEGIKNAVRAGIHSIEHGIYLDDEAIELMIEHGTYLVPTLLAPLSVLEQAEATGSMPEYGVKKARESFEAHRDSIARAYRAGVKIAMGTDAGVMAHGTNLRELGLMCDIGMTPMESIMATTKVAAECLGWLDRIGTLEVGKLADVVVARTDVLEDIRSLEDTNNIALVIKDGVVVKDILQQQAKVGEPSEQTGQFVP</sequence>
<dbReference type="GO" id="GO:0016810">
    <property type="term" value="F:hydrolase activity, acting on carbon-nitrogen (but not peptide) bonds"/>
    <property type="evidence" value="ECO:0007669"/>
    <property type="project" value="InterPro"/>
</dbReference>
<dbReference type="InterPro" id="IPR006680">
    <property type="entry name" value="Amidohydro-rel"/>
</dbReference>
<feature type="domain" description="Amidohydrolase-related" evidence="1">
    <location>
        <begin position="66"/>
        <end position="418"/>
    </location>
</feature>
<gene>
    <name evidence="2" type="ORF">JZ786_22605</name>
</gene>
<dbReference type="AlphaFoldDB" id="A0A9X7VZ56"/>
<dbReference type="SUPFAM" id="SSF51338">
    <property type="entry name" value="Composite domain of metallo-dependent hydrolases"/>
    <property type="match status" value="1"/>
</dbReference>
<accession>A0A9X7VZ56</accession>
<dbReference type="SUPFAM" id="SSF51556">
    <property type="entry name" value="Metallo-dependent hydrolases"/>
    <property type="match status" value="1"/>
</dbReference>
<protein>
    <submittedName>
        <fullName evidence="2">Amidohydrolase family protein</fullName>
    </submittedName>
</protein>
<evidence type="ECO:0000313" key="2">
    <source>
        <dbReference type="EMBL" id="QSO47157.1"/>
    </source>
</evidence>
<proteinExistence type="predicted"/>
<dbReference type="PANTHER" id="PTHR43135">
    <property type="entry name" value="ALPHA-D-RIBOSE 1-METHYLPHOSPHONATE 5-TRIPHOSPHATE DIPHOSPHATASE"/>
    <property type="match status" value="1"/>
</dbReference>
<reference evidence="2 3" key="1">
    <citation type="submission" date="2021-02" db="EMBL/GenBank/DDBJ databases">
        <title>Alicyclobacillus curvatus sp. nov. and Alicyclobacillus mengziensis sp. nov., two acidophilic bacteria isolated from acid mine drainage.</title>
        <authorList>
            <person name="Huang Y."/>
        </authorList>
    </citation>
    <scope>NUCLEOTIDE SEQUENCE [LARGE SCALE GENOMIC DNA]</scope>
    <source>
        <strain evidence="2 3">S30H14</strain>
    </source>
</reference>
<dbReference type="KEGG" id="afx:JZ786_22605"/>
<name>A0A9X7VZ56_9BACL</name>
<evidence type="ECO:0000313" key="3">
    <source>
        <dbReference type="Proteomes" id="UP000663505"/>
    </source>
</evidence>
<dbReference type="Gene3D" id="2.30.40.10">
    <property type="entry name" value="Urease, subunit C, domain 1"/>
    <property type="match status" value="1"/>
</dbReference>
<dbReference type="CDD" id="cd01299">
    <property type="entry name" value="Met_dep_hydrolase_A"/>
    <property type="match status" value="1"/>
</dbReference>
<dbReference type="RefSeq" id="WP_206656517.1">
    <property type="nucleotide sequence ID" value="NZ_CP071182.1"/>
</dbReference>
<dbReference type="InterPro" id="IPR051781">
    <property type="entry name" value="Metallo-dep_Hydrolase"/>
</dbReference>
<dbReference type="InterPro" id="IPR057744">
    <property type="entry name" value="OTAase-like"/>
</dbReference>
<dbReference type="PANTHER" id="PTHR43135:SF3">
    <property type="entry name" value="ALPHA-D-RIBOSE 1-METHYLPHOSPHONATE 5-TRIPHOSPHATE DIPHOSPHATASE"/>
    <property type="match status" value="1"/>
</dbReference>
<keyword evidence="3" id="KW-1185">Reference proteome</keyword>
<dbReference type="EMBL" id="CP071182">
    <property type="protein sequence ID" value="QSO47157.1"/>
    <property type="molecule type" value="Genomic_DNA"/>
</dbReference>
<organism evidence="2 3">
    <name type="scientific">Alicyclobacillus mengziensis</name>
    <dbReference type="NCBI Taxonomy" id="2931921"/>
    <lineage>
        <taxon>Bacteria</taxon>
        <taxon>Bacillati</taxon>
        <taxon>Bacillota</taxon>
        <taxon>Bacilli</taxon>
        <taxon>Bacillales</taxon>
        <taxon>Alicyclobacillaceae</taxon>
        <taxon>Alicyclobacillus</taxon>
    </lineage>
</organism>
<dbReference type="Proteomes" id="UP000663505">
    <property type="component" value="Chromosome"/>
</dbReference>
<dbReference type="Pfam" id="PF01979">
    <property type="entry name" value="Amidohydro_1"/>
    <property type="match status" value="1"/>
</dbReference>